<evidence type="ECO:0000313" key="6">
    <source>
        <dbReference type="Proteomes" id="UP000442469"/>
    </source>
</evidence>
<dbReference type="STRING" id="44252.DJ90_32"/>
<comment type="caution">
    <text evidence="3">The sequence shown here is derived from an EMBL/GenBank/DDBJ whole genome shotgun (WGS) entry which is preliminary data.</text>
</comment>
<keyword evidence="5" id="KW-1185">Reference proteome</keyword>
<accession>A0A090Z6A1</accession>
<dbReference type="Proteomes" id="UP000029278">
    <property type="component" value="Unassembled WGS sequence"/>
</dbReference>
<dbReference type="OrthoDB" id="2725974at2"/>
<dbReference type="InterPro" id="IPR025436">
    <property type="entry name" value="DUF4179"/>
</dbReference>
<gene>
    <name evidence="3" type="ORF">DJ90_32</name>
    <name evidence="4" type="ORF">GNQ08_11595</name>
</gene>
<name>A0A090Z6A1_PAEMA</name>
<reference evidence="3 5" key="1">
    <citation type="submission" date="2014-04" db="EMBL/GenBank/DDBJ databases">
        <authorList>
            <person name="Bishop-Lilly K.A."/>
            <person name="Broomall S.M."/>
            <person name="Chain P.S."/>
            <person name="Chertkov O."/>
            <person name="Coyne S.R."/>
            <person name="Daligault H.E."/>
            <person name="Davenport K.W."/>
            <person name="Erkkila T."/>
            <person name="Frey K.G."/>
            <person name="Gibbons H.S."/>
            <person name="Gu W."/>
            <person name="Jaissle J."/>
            <person name="Johnson S.L."/>
            <person name="Koroleva G.I."/>
            <person name="Ladner J.T."/>
            <person name="Lo C.-C."/>
            <person name="Minogue T.D."/>
            <person name="Munk C."/>
            <person name="Palacios G.F."/>
            <person name="Redden C.L."/>
            <person name="Rosenzweig C.N."/>
            <person name="Scholz M.B."/>
            <person name="Teshima H."/>
            <person name="Xu Y."/>
        </authorList>
    </citation>
    <scope>NUCLEOTIDE SEQUENCE [LARGE SCALE GENOMIC DNA]</scope>
    <source>
        <strain evidence="3 5">8244</strain>
    </source>
</reference>
<evidence type="ECO:0000313" key="4">
    <source>
        <dbReference type="EMBL" id="MUG23052.1"/>
    </source>
</evidence>
<feature type="domain" description="DUF4179" evidence="2">
    <location>
        <begin position="61"/>
        <end position="168"/>
    </location>
</feature>
<sequence>MEVNFNMANHEDWIMEKSWQEVRQAAGRVTDEKLDEALRQGIERAARERMRPLSRLRTMKRLRVAAAVLSILLVIGAGAVGSYKLNRIYRVPAAEKAPINARIPSYVENIFDANSQLDNPSLLNMLKQAADHGLYHELNQSIVAKGYKMTVDGIVADSRRIIMFYTTENQNEDLPLRLSYNQPPQLLDRQGRPLNGSFTWDTYAQLPKNQPLTKGVMVFDFETAGQIPESFQIKTTWSQFQRQGSNERQSSNVSVERTENLVVPVTIQNGAHAADIEERPIHVEITQSGQQITFTKLIQSPLRTDLVFDFKSSTGQKLEKIEAVLELASLKKQAKERMDFDTTLRYDRTLLTPEGGTIYLTSSFYSEHRELWLKFYYASFQPDHEVQITVDPEEGKLVHSPDSQISLERIPEESTDEELRLRLQYGPQKEVKGGYFELKDTFADADGERHPFTQQYDAGEGTFLSIPNYRQYPGPFSFDIIRYWGNVLELNEVDEQRIR</sequence>
<organism evidence="3 5">
    <name type="scientific">Paenibacillus macerans</name>
    <name type="common">Bacillus macerans</name>
    <dbReference type="NCBI Taxonomy" id="44252"/>
    <lineage>
        <taxon>Bacteria</taxon>
        <taxon>Bacillati</taxon>
        <taxon>Bacillota</taxon>
        <taxon>Bacilli</taxon>
        <taxon>Bacillales</taxon>
        <taxon>Paenibacillaceae</taxon>
        <taxon>Paenibacillus</taxon>
    </lineage>
</organism>
<dbReference type="EMBL" id="JMQA01000038">
    <property type="protein sequence ID" value="KFN05710.1"/>
    <property type="molecule type" value="Genomic_DNA"/>
</dbReference>
<keyword evidence="1" id="KW-0812">Transmembrane</keyword>
<dbReference type="EMBL" id="WNZZ01000007">
    <property type="protein sequence ID" value="MUG23052.1"/>
    <property type="molecule type" value="Genomic_DNA"/>
</dbReference>
<reference evidence="4 6" key="2">
    <citation type="submission" date="2019-11" db="EMBL/GenBank/DDBJ databases">
        <title>Draft genome sequences of five Paenibacillus species of dairy origin.</title>
        <authorList>
            <person name="Olajide A.M."/>
            <person name="Chen S."/>
            <person name="Lapointe G."/>
        </authorList>
    </citation>
    <scope>NUCLEOTIDE SEQUENCE [LARGE SCALE GENOMIC DNA]</scope>
    <source>
        <strain evidence="4 6">3CT49</strain>
    </source>
</reference>
<proteinExistence type="predicted"/>
<protein>
    <submittedName>
        <fullName evidence="4">DUF4179 domain-containing protein</fullName>
    </submittedName>
</protein>
<dbReference type="Pfam" id="PF13786">
    <property type="entry name" value="DUF4179"/>
    <property type="match status" value="1"/>
</dbReference>
<feature type="transmembrane region" description="Helical" evidence="1">
    <location>
        <begin position="64"/>
        <end position="83"/>
    </location>
</feature>
<dbReference type="PATRIC" id="fig|44252.3.peg.4273"/>
<evidence type="ECO:0000256" key="1">
    <source>
        <dbReference type="SAM" id="Phobius"/>
    </source>
</evidence>
<dbReference type="Gene3D" id="2.60.40.1630">
    <property type="entry name" value="bacillus anthracis domain"/>
    <property type="match status" value="1"/>
</dbReference>
<keyword evidence="1" id="KW-0472">Membrane</keyword>
<evidence type="ECO:0000313" key="3">
    <source>
        <dbReference type="EMBL" id="KFN05710.1"/>
    </source>
</evidence>
<dbReference type="AlphaFoldDB" id="A0A090Z6A1"/>
<evidence type="ECO:0000259" key="2">
    <source>
        <dbReference type="Pfam" id="PF13786"/>
    </source>
</evidence>
<dbReference type="Proteomes" id="UP000442469">
    <property type="component" value="Unassembled WGS sequence"/>
</dbReference>
<keyword evidence="1" id="KW-1133">Transmembrane helix</keyword>
<dbReference type="HOGENOM" id="CLU_546099_0_0_9"/>
<evidence type="ECO:0000313" key="5">
    <source>
        <dbReference type="Proteomes" id="UP000029278"/>
    </source>
</evidence>